<evidence type="ECO:0000313" key="2">
    <source>
        <dbReference type="Proteomes" id="UP000836841"/>
    </source>
</evidence>
<evidence type="ECO:0008006" key="3">
    <source>
        <dbReference type="Google" id="ProtNLM"/>
    </source>
</evidence>
<gene>
    <name evidence="1" type="ORF">TAV2_LOCUS6205</name>
</gene>
<dbReference type="Proteomes" id="UP000836841">
    <property type="component" value="Chromosome 2"/>
</dbReference>
<reference evidence="1 2" key="1">
    <citation type="submission" date="2022-03" db="EMBL/GenBank/DDBJ databases">
        <authorList>
            <person name="Nunn A."/>
            <person name="Chopra R."/>
            <person name="Nunn A."/>
            <person name="Contreras Garrido A."/>
        </authorList>
    </citation>
    <scope>NUCLEOTIDE SEQUENCE [LARGE SCALE GENOMIC DNA]</scope>
</reference>
<keyword evidence="2" id="KW-1185">Reference proteome</keyword>
<sequence length="60" mass="7180">MRGGSNVGQDNMRNVKRIHWCIGFYFYRGYLETQKRLENCFRLRGVSLQNEQPNFVADHE</sequence>
<accession>A0AAU9RQ64</accession>
<evidence type="ECO:0000313" key="1">
    <source>
        <dbReference type="EMBL" id="CAH2046868.1"/>
    </source>
</evidence>
<name>A0AAU9RQ64_THLAR</name>
<dbReference type="EMBL" id="OU466858">
    <property type="protein sequence ID" value="CAH2046868.1"/>
    <property type="molecule type" value="Genomic_DNA"/>
</dbReference>
<protein>
    <recommendedName>
        <fullName evidence="3">Transposase</fullName>
    </recommendedName>
</protein>
<organism evidence="1 2">
    <name type="scientific">Thlaspi arvense</name>
    <name type="common">Field penny-cress</name>
    <dbReference type="NCBI Taxonomy" id="13288"/>
    <lineage>
        <taxon>Eukaryota</taxon>
        <taxon>Viridiplantae</taxon>
        <taxon>Streptophyta</taxon>
        <taxon>Embryophyta</taxon>
        <taxon>Tracheophyta</taxon>
        <taxon>Spermatophyta</taxon>
        <taxon>Magnoliopsida</taxon>
        <taxon>eudicotyledons</taxon>
        <taxon>Gunneridae</taxon>
        <taxon>Pentapetalae</taxon>
        <taxon>rosids</taxon>
        <taxon>malvids</taxon>
        <taxon>Brassicales</taxon>
        <taxon>Brassicaceae</taxon>
        <taxon>Thlaspideae</taxon>
        <taxon>Thlaspi</taxon>
    </lineage>
</organism>
<proteinExistence type="predicted"/>
<dbReference type="AlphaFoldDB" id="A0AAU9RQ64"/>